<keyword evidence="6 12" id="KW-1133">Transmembrane helix</keyword>
<feature type="transmembrane region" description="Helical" evidence="12">
    <location>
        <begin position="310"/>
        <end position="331"/>
    </location>
</feature>
<protein>
    <recommendedName>
        <fullName evidence="9">O-acyltransferase</fullName>
    </recommendedName>
</protein>
<organism evidence="13 14">
    <name type="scientific">Oreochromis aureus</name>
    <name type="common">Israeli tilapia</name>
    <name type="synonym">Chromis aureus</name>
    <dbReference type="NCBI Taxonomy" id="47969"/>
    <lineage>
        <taxon>Eukaryota</taxon>
        <taxon>Metazoa</taxon>
        <taxon>Chordata</taxon>
        <taxon>Craniata</taxon>
        <taxon>Vertebrata</taxon>
        <taxon>Euteleostomi</taxon>
        <taxon>Actinopterygii</taxon>
        <taxon>Neopterygii</taxon>
        <taxon>Teleostei</taxon>
        <taxon>Neoteleostei</taxon>
        <taxon>Acanthomorphata</taxon>
        <taxon>Ovalentaria</taxon>
        <taxon>Cichlomorphae</taxon>
        <taxon>Cichliformes</taxon>
        <taxon>Cichlidae</taxon>
        <taxon>African cichlids</taxon>
        <taxon>Pseudocrenilabrinae</taxon>
        <taxon>Oreochromini</taxon>
        <taxon>Oreochromis</taxon>
    </lineage>
</organism>
<feature type="active site" evidence="10">
    <location>
        <position position="476"/>
    </location>
</feature>
<dbReference type="InterPro" id="IPR014371">
    <property type="entry name" value="Oat_ACAT_DAG_ARE"/>
</dbReference>
<evidence type="ECO:0000256" key="2">
    <source>
        <dbReference type="ARBA" id="ARBA00009010"/>
    </source>
</evidence>
<name>A0A668SIL2_OREAU</name>
<evidence type="ECO:0000256" key="5">
    <source>
        <dbReference type="ARBA" id="ARBA00022824"/>
    </source>
</evidence>
<evidence type="ECO:0000256" key="6">
    <source>
        <dbReference type="ARBA" id="ARBA00022989"/>
    </source>
</evidence>
<dbReference type="PIRSF" id="PIRSF000439">
    <property type="entry name" value="Oat_ACAT_DAG_ARE"/>
    <property type="match status" value="1"/>
</dbReference>
<dbReference type="GO" id="GO:0004144">
    <property type="term" value="F:diacylglycerol O-acyltransferase activity"/>
    <property type="evidence" value="ECO:0007669"/>
    <property type="project" value="TreeGrafter"/>
</dbReference>
<feature type="compositionally biased region" description="Low complexity" evidence="11">
    <location>
        <begin position="54"/>
        <end position="64"/>
    </location>
</feature>
<accession>A0A668SIL2</accession>
<dbReference type="AlphaFoldDB" id="A0A668SIL2"/>
<evidence type="ECO:0000313" key="13">
    <source>
        <dbReference type="Ensembl" id="ENSOABP00000014270.2"/>
    </source>
</evidence>
<feature type="compositionally biased region" description="Basic and acidic residues" evidence="11">
    <location>
        <begin position="93"/>
        <end position="102"/>
    </location>
</feature>
<evidence type="ECO:0000256" key="3">
    <source>
        <dbReference type="ARBA" id="ARBA00022679"/>
    </source>
</evidence>
<feature type="transmembrane region" description="Helical" evidence="12">
    <location>
        <begin position="517"/>
        <end position="535"/>
    </location>
</feature>
<evidence type="ECO:0000256" key="8">
    <source>
        <dbReference type="ARBA" id="ARBA00023315"/>
    </source>
</evidence>
<evidence type="ECO:0000313" key="14">
    <source>
        <dbReference type="Proteomes" id="UP000472276"/>
    </source>
</evidence>
<comment type="similarity">
    <text evidence="2 9">Belongs to the membrane-bound acyltransferase family. Sterol o-acyltransferase subfamily.</text>
</comment>
<feature type="region of interest" description="Disordered" evidence="11">
    <location>
        <begin position="54"/>
        <end position="133"/>
    </location>
</feature>
<dbReference type="Ensembl" id="ENSOABT00000014727.2">
    <property type="protein sequence ID" value="ENSOABP00000014270.2"/>
    <property type="gene ID" value="ENSOABG00000007093.2"/>
</dbReference>
<feature type="transmembrane region" description="Helical" evidence="12">
    <location>
        <begin position="206"/>
        <end position="226"/>
    </location>
</feature>
<evidence type="ECO:0000256" key="4">
    <source>
        <dbReference type="ARBA" id="ARBA00022692"/>
    </source>
</evidence>
<feature type="transmembrane region" description="Helical" evidence="12">
    <location>
        <begin position="393"/>
        <end position="414"/>
    </location>
</feature>
<dbReference type="Pfam" id="PF03062">
    <property type="entry name" value="MBOAT"/>
    <property type="match status" value="1"/>
</dbReference>
<evidence type="ECO:0000256" key="7">
    <source>
        <dbReference type="ARBA" id="ARBA00023136"/>
    </source>
</evidence>
<keyword evidence="5 9" id="KW-0256">Endoplasmic reticulum</keyword>
<dbReference type="Proteomes" id="UP000472276">
    <property type="component" value="Unassembled WGS sequence"/>
</dbReference>
<dbReference type="GO" id="GO:0019432">
    <property type="term" value="P:triglyceride biosynthetic process"/>
    <property type="evidence" value="ECO:0007669"/>
    <property type="project" value="TreeGrafter"/>
</dbReference>
<proteinExistence type="inferred from homology"/>
<keyword evidence="7 9" id="KW-0472">Membrane</keyword>
<dbReference type="PANTHER" id="PTHR10408">
    <property type="entry name" value="STEROL O-ACYLTRANSFERASE"/>
    <property type="match status" value="1"/>
</dbReference>
<evidence type="ECO:0000256" key="11">
    <source>
        <dbReference type="SAM" id="MobiDB-lite"/>
    </source>
</evidence>
<evidence type="ECO:0000256" key="12">
    <source>
        <dbReference type="SAM" id="Phobius"/>
    </source>
</evidence>
<sequence length="546" mass="62467">MLPQIQIRAHAAGGRASRCCLFSSCCEVTEGPTSGGQFDQQCRAGRNCVTEAAEMSETAETRGPVTRRRRTTITSTKQTKRQDAGEKAPPCSAKEKTADKVQKHASNNGNVEKEMGKSAQQQQQLTNSPKKQRSAVEDINDRLRCHNLQESLLSSASGYSNYRGILNWCVVMLVLSNARLFLENIIKYGILVDPIQVVSLFLKDPYSWPAACLIIVSNVFILAALYTERRLAVGTISETTGMILHLFNLTSLLIFPSASILTVTSITPVGGVLSLGTYTVLFLKLYSYMDSNKWCREIRHAKAKRMTRSYSCKYISIGTAGLLSHYMYYFIFAPTLCYQLNFPRSPRIRKRFLIRRLFEMYIVGNVQNSMKPFQVCINTETLTASLTMVPNHLIWLIFFYWFFHSSLNFVAELLQFGDREFYRDWWNSETVTYFWANWNIPVHKWCLRHFYKPMLRKGVNKFLAQTAVFLASAFFHEYLVSVPLKMFRLWAFMGMMAQVPLAWFVSRFLNGNYGNAAVWISLIIGQPIAVLMYVHDYYVIHYGSTT</sequence>
<evidence type="ECO:0000256" key="9">
    <source>
        <dbReference type="PIRNR" id="PIRNR000439"/>
    </source>
</evidence>
<comment type="subcellular location">
    <subcellularLocation>
        <location evidence="1 9">Endoplasmic reticulum membrane</location>
        <topology evidence="1 9">Multi-pass membrane protein</topology>
    </subcellularLocation>
</comment>
<evidence type="ECO:0000256" key="1">
    <source>
        <dbReference type="ARBA" id="ARBA00004477"/>
    </source>
</evidence>
<gene>
    <name evidence="13" type="primary">dgat1a</name>
</gene>
<dbReference type="PANTHER" id="PTHR10408:SF19">
    <property type="entry name" value="O-ACYLTRANSFERASE"/>
    <property type="match status" value="1"/>
</dbReference>
<evidence type="ECO:0000256" key="10">
    <source>
        <dbReference type="PIRSR" id="PIRSR000439-1"/>
    </source>
</evidence>
<feature type="compositionally biased region" description="Polar residues" evidence="11">
    <location>
        <begin position="118"/>
        <end position="129"/>
    </location>
</feature>
<feature type="transmembrane region" description="Helical" evidence="12">
    <location>
        <begin position="165"/>
        <end position="186"/>
    </location>
</feature>
<keyword evidence="4 12" id="KW-0812">Transmembrane</keyword>
<feature type="transmembrane region" description="Helical" evidence="12">
    <location>
        <begin position="272"/>
        <end position="289"/>
    </location>
</feature>
<reference evidence="13" key="2">
    <citation type="submission" date="2025-09" db="UniProtKB">
        <authorList>
            <consortium name="Ensembl"/>
        </authorList>
    </citation>
    <scope>IDENTIFICATION</scope>
</reference>
<feature type="transmembrane region" description="Helical" evidence="12">
    <location>
        <begin position="246"/>
        <end position="266"/>
    </location>
</feature>
<keyword evidence="14" id="KW-1185">Reference proteome</keyword>
<feature type="transmembrane region" description="Helical" evidence="12">
    <location>
        <begin position="462"/>
        <end position="481"/>
    </location>
</feature>
<dbReference type="InterPro" id="IPR004299">
    <property type="entry name" value="MBOAT_fam"/>
</dbReference>
<reference evidence="13" key="1">
    <citation type="submission" date="2025-08" db="UniProtKB">
        <authorList>
            <consortium name="Ensembl"/>
        </authorList>
    </citation>
    <scope>IDENTIFICATION</scope>
</reference>
<dbReference type="GO" id="GO:0005789">
    <property type="term" value="C:endoplasmic reticulum membrane"/>
    <property type="evidence" value="ECO:0007669"/>
    <property type="project" value="UniProtKB-SubCell"/>
</dbReference>
<feature type="transmembrane region" description="Helical" evidence="12">
    <location>
        <begin position="487"/>
        <end position="505"/>
    </location>
</feature>
<keyword evidence="3 9" id="KW-0808">Transferase</keyword>
<keyword evidence="8 9" id="KW-0012">Acyltransferase</keyword>